<proteinExistence type="predicted"/>
<accession>A0ACB9UNZ4</accession>
<sequence>MISLRVKELKGNLVHYNELQSLSSFASIVEMEDAALHADNGQSNGNQSLLLSVNVQSRRKSAKLGAIPIIGDGNAKSTLELQGQRKQLEHWMPNGHLDVQRGPKDPPCFLTSVKSVVSSKPFVPFKDFATFCTHDPGIDLEIPWQSGLHDFSGYSDFSYTCMPRDLYLILDPLPFYPIPPFPTLILKGNEVFLFLLRTSVPPLS</sequence>
<name>A0ACB9UNZ4_9CETA</name>
<organism evidence="1 2">
    <name type="scientific">Ovis ammon polii x Ovis aries</name>
    <dbReference type="NCBI Taxonomy" id="2918886"/>
    <lineage>
        <taxon>Eukaryota</taxon>
        <taxon>Metazoa</taxon>
        <taxon>Chordata</taxon>
        <taxon>Craniata</taxon>
        <taxon>Vertebrata</taxon>
        <taxon>Euteleostomi</taxon>
        <taxon>Mammalia</taxon>
        <taxon>Eutheria</taxon>
        <taxon>Laurasiatheria</taxon>
        <taxon>Artiodactyla</taxon>
        <taxon>Ruminantia</taxon>
        <taxon>Pecora</taxon>
        <taxon>Bovidae</taxon>
        <taxon>Caprinae</taxon>
        <taxon>Ovis</taxon>
    </lineage>
</organism>
<evidence type="ECO:0000313" key="2">
    <source>
        <dbReference type="Proteomes" id="UP001057279"/>
    </source>
</evidence>
<reference evidence="1" key="1">
    <citation type="submission" date="2022-03" db="EMBL/GenBank/DDBJ databases">
        <title>Genomic analyses of argali, domestic sheep and their hybrids provide insights into chromosomal evolution, heterosis and genetic basis of agronomic traits.</title>
        <authorList>
            <person name="Li M."/>
        </authorList>
    </citation>
    <scope>NUCLEOTIDE SEQUENCE</scope>
    <source>
        <strain evidence="1">F1 hybrid</strain>
    </source>
</reference>
<keyword evidence="2" id="KW-1185">Reference proteome</keyword>
<gene>
    <name evidence="1" type="ORF">MJG53_011508</name>
</gene>
<dbReference type="Proteomes" id="UP001057279">
    <property type="component" value="Linkage Group LG13"/>
</dbReference>
<protein>
    <submittedName>
        <fullName evidence="1">Uncharacterized protein</fullName>
    </submittedName>
</protein>
<evidence type="ECO:0000313" key="1">
    <source>
        <dbReference type="EMBL" id="KAI4575305.1"/>
    </source>
</evidence>
<dbReference type="EMBL" id="CM043038">
    <property type="protein sequence ID" value="KAI4575305.1"/>
    <property type="molecule type" value="Genomic_DNA"/>
</dbReference>
<comment type="caution">
    <text evidence="1">The sequence shown here is derived from an EMBL/GenBank/DDBJ whole genome shotgun (WGS) entry which is preliminary data.</text>
</comment>